<gene>
    <name evidence="2" type="ORF">CL55_00012420</name>
</gene>
<dbReference type="KEGG" id="pdq:CL55_00012420"/>
<protein>
    <submittedName>
        <fullName evidence="2">Uncharacterized protein</fullName>
    </submittedName>
</protein>
<dbReference type="InterPro" id="IPR046035">
    <property type="entry name" value="DUF5993"/>
</dbReference>
<dbReference type="AlphaFoldDB" id="A0A0E3ZLT0"/>
<proteinExistence type="predicted"/>
<keyword evidence="3" id="KW-1185">Reference proteome</keyword>
<dbReference type="Pfam" id="PF19455">
    <property type="entry name" value="DUF5993"/>
    <property type="match status" value="1"/>
</dbReference>
<dbReference type="STRING" id="1835254.CL55_00012420"/>
<keyword evidence="1" id="KW-0472">Membrane</keyword>
<dbReference type="HOGENOM" id="CLU_213697_0_0_4"/>
<dbReference type="EMBL" id="CP007501">
    <property type="protein sequence ID" value="AKD25575.1"/>
    <property type="molecule type" value="Genomic_DNA"/>
</dbReference>
<organism evidence="2 3">
    <name type="scientific">Polynucleobacter duraquae</name>
    <dbReference type="NCBI Taxonomy" id="1835254"/>
    <lineage>
        <taxon>Bacteria</taxon>
        <taxon>Pseudomonadati</taxon>
        <taxon>Pseudomonadota</taxon>
        <taxon>Betaproteobacteria</taxon>
        <taxon>Burkholderiales</taxon>
        <taxon>Burkholderiaceae</taxon>
        <taxon>Polynucleobacter</taxon>
    </lineage>
</organism>
<feature type="transmembrane region" description="Helical" evidence="1">
    <location>
        <begin position="27"/>
        <end position="44"/>
    </location>
</feature>
<dbReference type="PATRIC" id="fig|576611.7.peg.1263"/>
<dbReference type="RefSeq" id="WP_170216999.1">
    <property type="nucleotide sequence ID" value="NZ_CP007501.1"/>
</dbReference>
<keyword evidence="1" id="KW-1133">Transmembrane helix</keyword>
<dbReference type="Proteomes" id="UP000061135">
    <property type="component" value="Chromosome"/>
</dbReference>
<accession>A0A0E3ZLT0</accession>
<reference evidence="2 3" key="1">
    <citation type="submission" date="2014-03" db="EMBL/GenBank/DDBJ databases">
        <title>Genome of Polynucleobacter strain MWH-MoK4.</title>
        <authorList>
            <person name="Hahn M.W."/>
        </authorList>
    </citation>
    <scope>NUCLEOTIDE SEQUENCE [LARGE SCALE GENOMIC DNA]</scope>
    <source>
        <strain evidence="2 3">MWH-MoK4</strain>
    </source>
</reference>
<evidence type="ECO:0000313" key="3">
    <source>
        <dbReference type="Proteomes" id="UP000061135"/>
    </source>
</evidence>
<name>A0A0E3ZLT0_9BURK</name>
<evidence type="ECO:0000256" key="1">
    <source>
        <dbReference type="SAM" id="Phobius"/>
    </source>
</evidence>
<sequence>MYMFLPFLTAFIGLVLVWFEKRLAGLFVLAITVGILMFWFRIHANNHLNLNF</sequence>
<keyword evidence="1" id="KW-0812">Transmembrane</keyword>
<evidence type="ECO:0000313" key="2">
    <source>
        <dbReference type="EMBL" id="AKD25575.1"/>
    </source>
</evidence>